<dbReference type="EMBL" id="CP000822">
    <property type="protein sequence ID" value="ABV14800.1"/>
    <property type="molecule type" value="Genomic_DNA"/>
</dbReference>
<dbReference type="HOGENOM" id="CLU_2631808_0_0_6"/>
<sequence length="77" mass="8759">MVARWRKLIGPTISPHRSTVGRIRRSRHPALPAPHRSTVGRIRRSHHPALPAPHRNTVGRIRRSRHPALLPGIPARF</sequence>
<dbReference type="AlphaFoldDB" id="A8AMT7"/>
<evidence type="ECO:0000256" key="1">
    <source>
        <dbReference type="SAM" id="MobiDB-lite"/>
    </source>
</evidence>
<keyword evidence="3" id="KW-1185">Reference proteome</keyword>
<proteinExistence type="predicted"/>
<dbReference type="KEGG" id="cko:CKO_03724"/>
<organism evidence="2 3">
    <name type="scientific">Citrobacter koseri (strain ATCC BAA-895 / CDC 4225-83 / SGSC4696)</name>
    <dbReference type="NCBI Taxonomy" id="290338"/>
    <lineage>
        <taxon>Bacteria</taxon>
        <taxon>Pseudomonadati</taxon>
        <taxon>Pseudomonadota</taxon>
        <taxon>Gammaproteobacteria</taxon>
        <taxon>Enterobacterales</taxon>
        <taxon>Enterobacteriaceae</taxon>
        <taxon>Citrobacter</taxon>
    </lineage>
</organism>
<feature type="region of interest" description="Disordered" evidence="1">
    <location>
        <begin position="1"/>
        <end position="77"/>
    </location>
</feature>
<gene>
    <name evidence="2" type="ordered locus">CKO_03724</name>
</gene>
<evidence type="ECO:0000313" key="2">
    <source>
        <dbReference type="EMBL" id="ABV14800.1"/>
    </source>
</evidence>
<dbReference type="Proteomes" id="UP000008148">
    <property type="component" value="Chromosome"/>
</dbReference>
<dbReference type="STRING" id="290338.CKO_03724"/>
<protein>
    <submittedName>
        <fullName evidence="2">Uncharacterized protein</fullName>
    </submittedName>
</protein>
<reference evidence="2 3" key="1">
    <citation type="submission" date="2007-08" db="EMBL/GenBank/DDBJ databases">
        <authorList>
            <consortium name="The Citrobacter koseri Genome Sequencing Project"/>
            <person name="McClelland M."/>
            <person name="Sanderson E.K."/>
            <person name="Porwollik S."/>
            <person name="Spieth J."/>
            <person name="Clifton W.S."/>
            <person name="Latreille P."/>
            <person name="Courtney L."/>
            <person name="Wang C."/>
            <person name="Pepin K."/>
            <person name="Bhonagiri V."/>
            <person name="Nash W."/>
            <person name="Johnson M."/>
            <person name="Thiruvilangam P."/>
            <person name="Wilson R."/>
        </authorList>
    </citation>
    <scope>NUCLEOTIDE SEQUENCE [LARGE SCALE GENOMIC DNA]</scope>
    <source>
        <strain evidence="3">ATCC BAA-895 / CDC 4225-83 / SGSC4696</strain>
    </source>
</reference>
<name>A8AMT7_CITK8</name>
<accession>A8AMT7</accession>
<evidence type="ECO:0000313" key="3">
    <source>
        <dbReference type="Proteomes" id="UP000008148"/>
    </source>
</evidence>